<sequence length="102" mass="11896">MQIEILSRLLECQGKEALHQEECRMEPILRKEKEKYFKSSCHPRKDSVISWLRSPYSKQIKVLGVLDSSRGRNSTFSEKRKWLVTVESIAIASLTPFLQLDD</sequence>
<protein>
    <submittedName>
        <fullName evidence="1">Uncharacterized protein</fullName>
    </submittedName>
</protein>
<accession>A0A8X6P342</accession>
<reference evidence="1" key="1">
    <citation type="submission" date="2020-08" db="EMBL/GenBank/DDBJ databases">
        <title>Multicomponent nature underlies the extraordinary mechanical properties of spider dragline silk.</title>
        <authorList>
            <person name="Kono N."/>
            <person name="Nakamura H."/>
            <person name="Mori M."/>
            <person name="Yoshida Y."/>
            <person name="Ohtoshi R."/>
            <person name="Malay A.D."/>
            <person name="Moran D.A.P."/>
            <person name="Tomita M."/>
            <person name="Numata K."/>
            <person name="Arakawa K."/>
        </authorList>
    </citation>
    <scope>NUCLEOTIDE SEQUENCE</scope>
</reference>
<evidence type="ECO:0000313" key="1">
    <source>
        <dbReference type="EMBL" id="GFT46761.1"/>
    </source>
</evidence>
<organism evidence="1 2">
    <name type="scientific">Nephila pilipes</name>
    <name type="common">Giant wood spider</name>
    <name type="synonym">Nephila maculata</name>
    <dbReference type="NCBI Taxonomy" id="299642"/>
    <lineage>
        <taxon>Eukaryota</taxon>
        <taxon>Metazoa</taxon>
        <taxon>Ecdysozoa</taxon>
        <taxon>Arthropoda</taxon>
        <taxon>Chelicerata</taxon>
        <taxon>Arachnida</taxon>
        <taxon>Araneae</taxon>
        <taxon>Araneomorphae</taxon>
        <taxon>Entelegynae</taxon>
        <taxon>Araneoidea</taxon>
        <taxon>Nephilidae</taxon>
        <taxon>Nephila</taxon>
    </lineage>
</organism>
<dbReference type="EMBL" id="BMAW01111195">
    <property type="protein sequence ID" value="GFT46761.1"/>
    <property type="molecule type" value="Genomic_DNA"/>
</dbReference>
<name>A0A8X6P342_NEPPI</name>
<proteinExistence type="predicted"/>
<dbReference type="Proteomes" id="UP000887013">
    <property type="component" value="Unassembled WGS sequence"/>
</dbReference>
<gene>
    <name evidence="1" type="ORF">NPIL_294631</name>
</gene>
<evidence type="ECO:0000313" key="2">
    <source>
        <dbReference type="Proteomes" id="UP000887013"/>
    </source>
</evidence>
<keyword evidence="2" id="KW-1185">Reference proteome</keyword>
<comment type="caution">
    <text evidence="1">The sequence shown here is derived from an EMBL/GenBank/DDBJ whole genome shotgun (WGS) entry which is preliminary data.</text>
</comment>
<dbReference type="AlphaFoldDB" id="A0A8X6P342"/>